<dbReference type="STRING" id="320787.CA2015_4192"/>
<dbReference type="AlphaFoldDB" id="A0A0H4PYP1"/>
<proteinExistence type="predicted"/>
<reference evidence="1 2" key="1">
    <citation type="submission" date="2015-07" db="EMBL/GenBank/DDBJ databases">
        <authorList>
            <person name="Kim K.M."/>
        </authorList>
    </citation>
    <scope>NUCLEOTIDE SEQUENCE [LARGE SCALE GENOMIC DNA]</scope>
    <source>
        <strain evidence="1 2">KCTC 12363</strain>
    </source>
</reference>
<protein>
    <recommendedName>
        <fullName evidence="3">Outer membrane efflux protein</fullName>
    </recommendedName>
</protein>
<sequence>MRILIISCFLFLPFMGYAQLTMEDFLQSALQSSAVKVFDTQDDFLDENPYKLSLIRGLEFRTESNQLDNDRQDYTVRLNPANPWEVKRNNEYFKNYQQLLQLDRQRELKEVMKIHYETIINWAYLNELKKLKKEEQEIIKTSIDILAAQKFSSYFDANDYADLKIEQIEKMVELEELTFGEDAQRSNIEALYPLAQNQTISWTLSELIPIEQIQYLVSSQPIFSRVGELAYRQKKIDLALSEWKLDKSNINIGYIKAQYQGYRIEQERKPWSIGIGIAIPITNPNKDNMTKRKLEIIEAENDLLVAKTEQQVGVEMVKKNLQNLSIRYNNLQNRLDSLNIPALASSLQKIEDSNPITMIKLRGSMIKSKSMAARIKKEIYLAYIDYLWYSELLQQQPFTNYLSAGLN</sequence>
<dbReference type="OrthoDB" id="835986at2"/>
<dbReference type="KEGG" id="camu:CA2015_4192"/>
<keyword evidence="2" id="KW-1185">Reference proteome</keyword>
<organism evidence="1 2">
    <name type="scientific">Cyclobacterium amurskyense</name>
    <dbReference type="NCBI Taxonomy" id="320787"/>
    <lineage>
        <taxon>Bacteria</taxon>
        <taxon>Pseudomonadati</taxon>
        <taxon>Bacteroidota</taxon>
        <taxon>Cytophagia</taxon>
        <taxon>Cytophagales</taxon>
        <taxon>Cyclobacteriaceae</taxon>
        <taxon>Cyclobacterium</taxon>
    </lineage>
</organism>
<name>A0A0H4PYP1_9BACT</name>
<dbReference type="Proteomes" id="UP000036520">
    <property type="component" value="Chromosome"/>
</dbReference>
<evidence type="ECO:0008006" key="3">
    <source>
        <dbReference type="Google" id="ProtNLM"/>
    </source>
</evidence>
<dbReference type="SUPFAM" id="SSF56954">
    <property type="entry name" value="Outer membrane efflux proteins (OEP)"/>
    <property type="match status" value="1"/>
</dbReference>
<evidence type="ECO:0000313" key="1">
    <source>
        <dbReference type="EMBL" id="AKP53542.1"/>
    </source>
</evidence>
<accession>A0A0H4PYP1</accession>
<dbReference type="EMBL" id="CP012040">
    <property type="protein sequence ID" value="AKP53542.1"/>
    <property type="molecule type" value="Genomic_DNA"/>
</dbReference>
<gene>
    <name evidence="1" type="ORF">CA2015_4192</name>
</gene>
<dbReference type="RefSeq" id="WP_157470561.1">
    <property type="nucleotide sequence ID" value="NZ_CP012040.1"/>
</dbReference>
<evidence type="ECO:0000313" key="2">
    <source>
        <dbReference type="Proteomes" id="UP000036520"/>
    </source>
</evidence>